<evidence type="ECO:0000313" key="1">
    <source>
        <dbReference type="EMBL" id="API59540.1"/>
    </source>
</evidence>
<dbReference type="InterPro" id="IPR008822">
    <property type="entry name" value="Endonuclease_RusA-like"/>
</dbReference>
<dbReference type="Pfam" id="PF05866">
    <property type="entry name" value="RusA"/>
    <property type="match status" value="1"/>
</dbReference>
<dbReference type="KEGG" id="sphj:BSL82_09625"/>
<dbReference type="STRING" id="1921510.BSL82_09625"/>
<gene>
    <name evidence="1" type="ORF">BSL82_09625</name>
</gene>
<dbReference type="InterPro" id="IPR036614">
    <property type="entry name" value="RusA-like_sf"/>
</dbReference>
<protein>
    <submittedName>
        <fullName evidence="1">Uncharacterized protein</fullName>
    </submittedName>
</protein>
<name>A0A1L3ZVB7_9SPHN</name>
<dbReference type="SUPFAM" id="SSF103084">
    <property type="entry name" value="Holliday junction resolvase RusA"/>
    <property type="match status" value="1"/>
</dbReference>
<proteinExistence type="predicted"/>
<dbReference type="AlphaFoldDB" id="A0A1L3ZVB7"/>
<dbReference type="GO" id="GO:0006310">
    <property type="term" value="P:DNA recombination"/>
    <property type="evidence" value="ECO:0007669"/>
    <property type="project" value="InterPro"/>
</dbReference>
<keyword evidence="2" id="KW-1185">Reference proteome</keyword>
<dbReference type="Gene3D" id="3.30.1330.70">
    <property type="entry name" value="Holliday junction resolvase RusA"/>
    <property type="match status" value="1"/>
</dbReference>
<dbReference type="Proteomes" id="UP000182063">
    <property type="component" value="Chromosome"/>
</dbReference>
<dbReference type="GO" id="GO:0000287">
    <property type="term" value="F:magnesium ion binding"/>
    <property type="evidence" value="ECO:0007669"/>
    <property type="project" value="InterPro"/>
</dbReference>
<evidence type="ECO:0000313" key="2">
    <source>
        <dbReference type="Proteomes" id="UP000182063"/>
    </source>
</evidence>
<dbReference type="GO" id="GO:0006281">
    <property type="term" value="P:DNA repair"/>
    <property type="evidence" value="ECO:0007669"/>
    <property type="project" value="InterPro"/>
</dbReference>
<sequence length="133" mass="14633">MIASFVVPGEPVAWARAGKNGKFSFTPPKQRNFGAMVKILAAEAMDGREPYDGPVKLLVDVCLAIPASKPKKWQNDAALRLIRPVKKPDWDNAGKIISDALNGIVWNDDAQVIEATVRKFYDLTPRVQVMVTA</sequence>
<dbReference type="OrthoDB" id="5114842at2"/>
<organism evidence="1 2">
    <name type="scientific">Tardibacter chloracetimidivorans</name>
    <dbReference type="NCBI Taxonomy" id="1921510"/>
    <lineage>
        <taxon>Bacteria</taxon>
        <taxon>Pseudomonadati</taxon>
        <taxon>Pseudomonadota</taxon>
        <taxon>Alphaproteobacteria</taxon>
        <taxon>Sphingomonadales</taxon>
        <taxon>Sphingomonadaceae</taxon>
        <taxon>Tardibacter</taxon>
    </lineage>
</organism>
<dbReference type="EMBL" id="CP018221">
    <property type="protein sequence ID" value="API59540.1"/>
    <property type="molecule type" value="Genomic_DNA"/>
</dbReference>
<reference evidence="2" key="1">
    <citation type="submission" date="2016-11" db="EMBL/GenBank/DDBJ databases">
        <title>Complete Genome Sequence of alachlor-degrading Sphingomonas sp. strain JJ-A5.</title>
        <authorList>
            <person name="Lee H."/>
            <person name="Ka J.-O."/>
        </authorList>
    </citation>
    <scope>NUCLEOTIDE SEQUENCE [LARGE SCALE GENOMIC DNA]</scope>
    <source>
        <strain evidence="2">JJ-A5</strain>
    </source>
</reference>
<dbReference type="RefSeq" id="WP_072597164.1">
    <property type="nucleotide sequence ID" value="NZ_CP018221.1"/>
</dbReference>
<accession>A0A1L3ZVB7</accession>